<organism evidence="1 2">
    <name type="scientific">Cotesia congregata</name>
    <name type="common">Parasitoid wasp</name>
    <name type="synonym">Apanteles congregatus</name>
    <dbReference type="NCBI Taxonomy" id="51543"/>
    <lineage>
        <taxon>Eukaryota</taxon>
        <taxon>Metazoa</taxon>
        <taxon>Ecdysozoa</taxon>
        <taxon>Arthropoda</taxon>
        <taxon>Hexapoda</taxon>
        <taxon>Insecta</taxon>
        <taxon>Pterygota</taxon>
        <taxon>Neoptera</taxon>
        <taxon>Endopterygota</taxon>
        <taxon>Hymenoptera</taxon>
        <taxon>Apocrita</taxon>
        <taxon>Ichneumonoidea</taxon>
        <taxon>Braconidae</taxon>
        <taxon>Microgastrinae</taxon>
        <taxon>Cotesia</taxon>
    </lineage>
</organism>
<comment type="caution">
    <text evidence="1">The sequence shown here is derived from an EMBL/GenBank/DDBJ whole genome shotgun (WGS) entry which is preliminary data.</text>
</comment>
<dbReference type="AlphaFoldDB" id="A0A8J2H561"/>
<gene>
    <name evidence="1" type="ORF">HICCMSTLAB_LOCUS1249</name>
</gene>
<dbReference type="OrthoDB" id="7679028at2759"/>
<accession>A0A8J2H561</accession>
<protein>
    <submittedName>
        <fullName evidence="1">Uncharacterized protein</fullName>
    </submittedName>
</protein>
<sequence>MFVVEPAIESQLFALLTRPQSYTIENLKDLHDHHYHVYFYRGIEKYFLKEQLWTTPEDMKYLHSLKLYDFEDCIELASKNNTVACVFQSDDILEEAAKKKSTYFQQVCFRSKFILLVS</sequence>
<reference evidence="1" key="1">
    <citation type="submission" date="2021-04" db="EMBL/GenBank/DDBJ databases">
        <authorList>
            <person name="Chebbi M.A.C M."/>
        </authorList>
    </citation>
    <scope>NUCLEOTIDE SEQUENCE</scope>
</reference>
<dbReference type="Proteomes" id="UP000786811">
    <property type="component" value="Unassembled WGS sequence"/>
</dbReference>
<dbReference type="EMBL" id="CAJNRD030001116">
    <property type="protein sequence ID" value="CAG5075077.1"/>
    <property type="molecule type" value="Genomic_DNA"/>
</dbReference>
<evidence type="ECO:0000313" key="1">
    <source>
        <dbReference type="EMBL" id="CAG5075077.1"/>
    </source>
</evidence>
<proteinExistence type="predicted"/>
<keyword evidence="2" id="KW-1185">Reference proteome</keyword>
<name>A0A8J2H561_COTCN</name>
<evidence type="ECO:0000313" key="2">
    <source>
        <dbReference type="Proteomes" id="UP000786811"/>
    </source>
</evidence>